<evidence type="ECO:0000313" key="3">
    <source>
        <dbReference type="Proteomes" id="UP000032180"/>
    </source>
</evidence>
<reference evidence="2" key="3">
    <citation type="submission" date="2015-04" db="UniProtKB">
        <authorList>
            <consortium name="EnsemblPlants"/>
        </authorList>
    </citation>
    <scope>IDENTIFICATION</scope>
</reference>
<feature type="region of interest" description="Disordered" evidence="1">
    <location>
        <begin position="55"/>
        <end position="155"/>
    </location>
</feature>
<reference evidence="3" key="2">
    <citation type="submission" date="2013-12" db="EMBL/GenBank/DDBJ databases">
        <authorList>
            <person name="Yu Y."/>
            <person name="Lee S."/>
            <person name="de Baynast K."/>
            <person name="Wissotski M."/>
            <person name="Liu L."/>
            <person name="Talag J."/>
            <person name="Goicoechea J."/>
            <person name="Angelova A."/>
            <person name="Jetty R."/>
            <person name="Kudrna D."/>
            <person name="Golser W."/>
            <person name="Rivera L."/>
            <person name="Zhang J."/>
            <person name="Wing R."/>
        </authorList>
    </citation>
    <scope>NUCLEOTIDE SEQUENCE</scope>
</reference>
<dbReference type="PANTHER" id="PTHR36407:SF1">
    <property type="entry name" value="MEDIATOR-ASSOCIATED PROTEIN 2"/>
    <property type="match status" value="1"/>
</dbReference>
<name>A0A0D9VED0_9ORYZ</name>
<proteinExistence type="predicted"/>
<feature type="compositionally biased region" description="Basic residues" evidence="1">
    <location>
        <begin position="143"/>
        <end position="155"/>
    </location>
</feature>
<dbReference type="InterPro" id="IPR038823">
    <property type="entry name" value="MED2_plant"/>
</dbReference>
<evidence type="ECO:0000256" key="1">
    <source>
        <dbReference type="SAM" id="MobiDB-lite"/>
    </source>
</evidence>
<protein>
    <submittedName>
        <fullName evidence="2">Uncharacterized protein</fullName>
    </submittedName>
</protein>
<evidence type="ECO:0000313" key="2">
    <source>
        <dbReference type="EnsemblPlants" id="LPERR02G09220.1"/>
    </source>
</evidence>
<organism evidence="2 3">
    <name type="scientific">Leersia perrieri</name>
    <dbReference type="NCBI Taxonomy" id="77586"/>
    <lineage>
        <taxon>Eukaryota</taxon>
        <taxon>Viridiplantae</taxon>
        <taxon>Streptophyta</taxon>
        <taxon>Embryophyta</taxon>
        <taxon>Tracheophyta</taxon>
        <taxon>Spermatophyta</taxon>
        <taxon>Magnoliopsida</taxon>
        <taxon>Liliopsida</taxon>
        <taxon>Poales</taxon>
        <taxon>Poaceae</taxon>
        <taxon>BOP clade</taxon>
        <taxon>Oryzoideae</taxon>
        <taxon>Oryzeae</taxon>
        <taxon>Oryzinae</taxon>
        <taxon>Leersia</taxon>
    </lineage>
</organism>
<sequence length="155" mass="17114">MSHVRYEPGPAFEENIEKAMLDIASTESKELWLIQWPRYQAIFSAQQPDATVFLPSGSEAKAGYSKKTKSRFTGASKNHRSQGSALSLCQQSAEPTQKHKQKRKDESSLGHSNVSGKSAEGSQSRSGDSNTTSEMPQTPVDKSKKKKNKKVRIAE</sequence>
<dbReference type="Proteomes" id="UP000032180">
    <property type="component" value="Chromosome 2"/>
</dbReference>
<feature type="compositionally biased region" description="Polar residues" evidence="1">
    <location>
        <begin position="109"/>
        <end position="136"/>
    </location>
</feature>
<feature type="compositionally biased region" description="Polar residues" evidence="1">
    <location>
        <begin position="71"/>
        <end position="95"/>
    </location>
</feature>
<reference evidence="2 3" key="1">
    <citation type="submission" date="2012-08" db="EMBL/GenBank/DDBJ databases">
        <title>Oryza genome evolution.</title>
        <authorList>
            <person name="Wing R.A."/>
        </authorList>
    </citation>
    <scope>NUCLEOTIDE SEQUENCE</scope>
</reference>
<dbReference type="PANTHER" id="PTHR36407">
    <property type="entry name" value="MEDIATOR-ASSOCIATED PROTEIN 2"/>
    <property type="match status" value="1"/>
</dbReference>
<dbReference type="eggNOG" id="ENOG502RZN5">
    <property type="taxonomic scope" value="Eukaryota"/>
</dbReference>
<dbReference type="Gramene" id="LPERR02G09220.1">
    <property type="protein sequence ID" value="LPERR02G09220.1"/>
    <property type="gene ID" value="LPERR02G09220"/>
</dbReference>
<dbReference type="EnsemblPlants" id="LPERR02G09220.1">
    <property type="protein sequence ID" value="LPERR02G09220.1"/>
    <property type="gene ID" value="LPERR02G09220"/>
</dbReference>
<dbReference type="AlphaFoldDB" id="A0A0D9VED0"/>
<accession>A0A0D9VED0</accession>
<keyword evidence="3" id="KW-1185">Reference proteome</keyword>
<dbReference type="HOGENOM" id="CLU_070733_2_0_1"/>